<feature type="region of interest" description="Disordered" evidence="2">
    <location>
        <begin position="5103"/>
        <end position="5154"/>
    </location>
</feature>
<name>A0A8J6BAH3_9EUKA</name>
<keyword evidence="6" id="KW-1185">Reference proteome</keyword>
<keyword evidence="3" id="KW-1133">Transmembrane helix</keyword>
<feature type="chain" id="PRO_5035167038" evidence="4">
    <location>
        <begin position="23"/>
        <end position="5154"/>
    </location>
</feature>
<reference evidence="5" key="1">
    <citation type="submission" date="2021-05" db="EMBL/GenBank/DDBJ databases">
        <title>A free-living protist that lacks canonical eukaryotic 1 DNA replication and segregation systems.</title>
        <authorList>
            <person name="Salas-Leiva D.E."/>
            <person name="Tromer E.C."/>
            <person name="Curtis B.A."/>
            <person name="Jerlstrom-Hultqvist J."/>
            <person name="Kolisko M."/>
            <person name="Yi Z."/>
            <person name="Salas-Leiva J.S."/>
            <person name="Gallot-Lavallee L."/>
            <person name="Kops G.J.P.L."/>
            <person name="Archibald J.M."/>
            <person name="Simpson A.G.B."/>
            <person name="Roger A.J."/>
        </authorList>
    </citation>
    <scope>NUCLEOTIDE SEQUENCE</scope>
    <source>
        <strain evidence="5">BICM</strain>
    </source>
</reference>
<protein>
    <submittedName>
        <fullName evidence="5">FG-GAP repeat</fullName>
    </submittedName>
</protein>
<proteinExistence type="predicted"/>
<dbReference type="SMART" id="SM01411">
    <property type="entry name" value="Ephrin_rec_like"/>
    <property type="match status" value="7"/>
</dbReference>
<dbReference type="SUPFAM" id="SSF101898">
    <property type="entry name" value="NHL repeat"/>
    <property type="match status" value="2"/>
</dbReference>
<evidence type="ECO:0000256" key="2">
    <source>
        <dbReference type="SAM" id="MobiDB-lite"/>
    </source>
</evidence>
<dbReference type="SUPFAM" id="SSF57184">
    <property type="entry name" value="Growth factor receptor domain"/>
    <property type="match status" value="4"/>
</dbReference>
<dbReference type="InterPro" id="IPR009030">
    <property type="entry name" value="Growth_fac_rcpt_cys_sf"/>
</dbReference>
<dbReference type="CDD" id="cd00185">
    <property type="entry name" value="TNFRSF"/>
    <property type="match status" value="1"/>
</dbReference>
<feature type="transmembrane region" description="Helical" evidence="3">
    <location>
        <begin position="4973"/>
        <end position="5006"/>
    </location>
</feature>
<keyword evidence="3" id="KW-0812">Transmembrane</keyword>
<dbReference type="InterPro" id="IPR028994">
    <property type="entry name" value="Integrin_alpha_N"/>
</dbReference>
<dbReference type="Proteomes" id="UP000717585">
    <property type="component" value="Unassembled WGS sequence"/>
</dbReference>
<evidence type="ECO:0000256" key="4">
    <source>
        <dbReference type="SAM" id="SignalP"/>
    </source>
</evidence>
<dbReference type="EMBL" id="JAHDYR010000025">
    <property type="protein sequence ID" value="KAG9393327.1"/>
    <property type="molecule type" value="Genomic_DNA"/>
</dbReference>
<organism evidence="5 6">
    <name type="scientific">Carpediemonas membranifera</name>
    <dbReference type="NCBI Taxonomy" id="201153"/>
    <lineage>
        <taxon>Eukaryota</taxon>
        <taxon>Metamonada</taxon>
        <taxon>Carpediemonas-like organisms</taxon>
        <taxon>Carpediemonas</taxon>
    </lineage>
</organism>
<evidence type="ECO:0000313" key="6">
    <source>
        <dbReference type="Proteomes" id="UP000717585"/>
    </source>
</evidence>
<dbReference type="PROSITE" id="PS51470">
    <property type="entry name" value="FG_GAP"/>
    <property type="match status" value="1"/>
</dbReference>
<keyword evidence="3" id="KW-0472">Membrane</keyword>
<dbReference type="SUPFAM" id="SSF101908">
    <property type="entry name" value="Putative isomerase YbhE"/>
    <property type="match status" value="1"/>
</dbReference>
<keyword evidence="4" id="KW-0732">Signal</keyword>
<comment type="caution">
    <text evidence="5">The sequence shown here is derived from an EMBL/GenBank/DDBJ whole genome shotgun (WGS) entry which is preliminary data.</text>
</comment>
<dbReference type="InterPro" id="IPR013519">
    <property type="entry name" value="Int_alpha_beta-p"/>
</dbReference>
<dbReference type="InterPro" id="IPR011047">
    <property type="entry name" value="Quinoprotein_ADH-like_sf"/>
</dbReference>
<dbReference type="SMART" id="SM00191">
    <property type="entry name" value="Int_alpha"/>
    <property type="match status" value="9"/>
</dbReference>
<gene>
    <name evidence="5" type="ORF">J8273_3461</name>
</gene>
<dbReference type="Gene3D" id="2.130.10.130">
    <property type="entry name" value="Integrin alpha, N-terminal"/>
    <property type="match status" value="4"/>
</dbReference>
<evidence type="ECO:0000313" key="5">
    <source>
        <dbReference type="EMBL" id="KAG9393327.1"/>
    </source>
</evidence>
<feature type="repeat" description="FG-GAP" evidence="1">
    <location>
        <begin position="1279"/>
        <end position="1333"/>
    </location>
</feature>
<evidence type="ECO:0000256" key="1">
    <source>
        <dbReference type="PROSITE-ProRule" id="PRU00803"/>
    </source>
</evidence>
<dbReference type="PANTHER" id="PTHR36220:SF1">
    <property type="entry name" value="GAMMA TUBULIN COMPLEX COMPONENT C-TERMINAL DOMAIN-CONTAINING PROTEIN"/>
    <property type="match status" value="1"/>
</dbReference>
<dbReference type="PANTHER" id="PTHR36220">
    <property type="entry name" value="UNNAMED PRODUCT"/>
    <property type="match status" value="1"/>
</dbReference>
<sequence length="5154" mass="536710">MERMLRIIPILLTLLCATVASSTPHIETGAIISRDPATLFGTSLCIIGETVFVGATAGNVNYPTGFVEYGDAPHLSSTAILSPFDLSMRDFGTALVATDDYLFVSATGYIMIYDHDVTPSMLSTVSLDHTALTLPLVMKASPDQTLLIAASKDDSTAHMYDIDPTSASILRPRGLDFDLHFLAPPRTETVIDVAITDTRVFIGSNGATDGYVDAFDRDGRYLDTFVMASDQFISMDSCPHLLLVTGTDVGYILSVDMSSDVTTFALTGLSRHASAWTPSCSLVASTSLLKSGGSAVIVAIAAGGDMLSYTTAVIEYMVAETEDPHPGIGETLAITEDYVAFSTGSMGELIVLPLCPGPDETIPTAWTASSTCSACAGRVKRMHASTCIDPVANPNLLEESFVADGPGYSQVAVAGNTYARSMPSYDGNSGAVYITTLDDVINRDPVSIIDSSTAPSMRGAESSVDQYFGARIATNGQYVAVSSYYAPPDGDLSIVIIDALIDPTSVYMTLRQPAGLTYLGHRGMDIHPTELLVAATGNDGSSNFVFVFHGSTLIHTLVADDVPTGGSDYGAGLQFTESHLFVGSPGEHQVYVFDVDLSIPWTKNDVAPGGTYTGCGSHVGGTDDVLLFNCIGPTSMVLLATSLSTPGSYSVTQLATSSSEMPIACDTMNGMCAVAHVDSDDDTATVYKISNAGISEVAPRFTTSTASNVEHLAIASNSLHLVDMAGSNNVYHTTCGTDTGSTLYGMYSPRFHDCAICPLNTFAADYKVECDVMPFGAVIENGNRAAIVRDHSTLPEFYYKAGMKATVFAAKNHVVAISPSDSSVFGVFDVDNNGFTRLATVTRPGSVTPSAYFGSDLAITDAGHVIVGSATATAGAHGISIYELVHNDVVYVRSFFEYAANCEYGTAIETYGDYVAVSAPGSACNFIDVYNTADWTKVTISGDDHNVMTSMVVADTGRYLAIDHDYLYVYGTNTAVTTSFVFVIADYGSTPAQSTALQGSDVSFGHTIVPDPITDTVLITSGTSAITATAYRKGSAPGEAVLVPVNFMLFASTQILLTYYAGELYYRIPMSSRLSVTTHFLDKHSHGSLSTNSFGAEKLQFLDGLPIIVELSTSDLGLLLPPVSECAAGHEFLAPGLCRPCPDGYYSPGLQTLCTKCPPHYASNTGHTACVPDFTISKVDLGVDVMALASSGAVLAVSPQYASLPTCQTDNTGRVDIYAFSGATWTLADTVTLDAGLIPPSFCLGRALTLSDDWLAVSAYTDDNMGAVFIFSRINAAMTYNTAFSGSESYAEFGSTIQVAGSYLLVGAPGSSANGPSSGMVFIYHHSTAWAAEATPSIEAPSPVSGGFFGGLVTAREFDGSVTAAVSELGTNTIYYYNVPTWSAPAGTSVGGVGFGSDVTIASSTLVYVSEGASAYQIRLNDNSPDSPRLVTTDFTADDGYVSALGSFGDNMVTSADAYHLYGRETGAMTFSGRVPVSSSYDMADVGYILPNADSIAEGLGFGRAPVVVNDGVIFTTDAQSTALSCIYPGCAAGQHADTWYSCADCPPYTVGDGLSCMNKTYISNRNQLIGADGMSLRSVATDGLLAVLGTPHSHSGDGAIYFFIHGEGSWVSASFTEVPGDVGATKGFGYSLALSDDWIAVGGLSASGSADAVVYSRSGIRWDGPEVVATGLHTVLVAVDGDNLLVASVSGSGTAYAVYTHSEVWEEAYTGATTHTSECIDISGDWAIIGLVDEESVDILRYTSGWQFFGTVFGNNAFGNTVAVEGITMLVGAPDEGSGVIYEYGFDGSDWVLRATVTPNDPVENGAFPSSIAIHDGHVAVGWTSCVVGSSTGCVLMFDKDTDDHWQQTAVYTDPDAVIPLGGLIAVSDLTIIAASHYTAGIDTWHAEWNAECPAGYYSDSWFSCLHCPFGTYAPAHSLACYTCPTGYWPNDDASACVSQYLVFQITPSAGDIAGFGSALAVLDDIIAIGSNGATVAMYRRKGLLTASYFEELLLETSDVTGFGLSVALSDSWLVVGSPDDYAGQGAAVVYRREGYAFESHRTLTFDTADHLGTQVAITDTLLLAAAATTSGGVYAFSHDGTTWADEPTLLFEGGDTDEYGAAMAVTETYIFISAPSIRMVYVYTMDLALVATVVSTETRFGDTLAAVETASAVRLSVGCPGATVDGQVTGAVQVFLLENGEFHLENTVYQEGAIDGYNIPASLAMDSTAVVAGSPSTTTTLPNTGVVVSFRIEDGWWVESSSVTTPSPVGGMYIGQQVGVGRSLMAFSSAPEVATGMADAVFVASISCQAGQQPVSWHSCETCSAGFYSEAGWEACTACPVGSTANDGQTACIPDYSIATVVGGAAADKFGSTVKAFGTHIFALSSEADTLPAVYQISFSGSVWAVDLFHAADPGTLAPSMFPASFDVTEHWLALGSPALGTVYVYSRSDHSFDLVDTLVLGETATSFGTAVALSESVLAVGAPDSDSGVVVVYSFTGSFWAEQFKFRTTMSTHGDAFGSAVAVAPDSSFIAASDPATNSIVAILAYNSGLTGDVTETQLIEGGTSFGTSLAATETTIVVGTPAATVNGIPGAGTVTVLALDGDVWAISTTLEAHVPAAEAFGFSVAIADDTIIAGAPEYYDGAHIAGRAHLFVLTGTGDWEFDQIIAQPASDDDRLGSSVALTPQFIALGAPALDSTMGGVSVVYQPCTELSDHMASWRTGCNACAPNLPLSDDTGCKQLVSRVDYSSPFTASPDGRYGSVVAVEADTIVIATQFVDNSAYANGVAVLNLFADSASTLSEYAKLGSGQTDDMFGRSLALADSWLYVGADGAVFVYRRLGPSVEAFTTVFGGDSSFGQAIAAWGDYLAVGQPAADVTIGGSAVAGAGKVQIRHHALGSFTGVTFITLADKPGRGADALGSSLLEHDGTLFIGAPSANTVYAVHESDWSAVIQVITATLPTATVSFGSSMAYDDVYDLLLFSDPDADMFGTAQGAVVAFELDTDTSEWTQLTWVRNYGEDPSVHFGTTLSASAGLLMTGYTDATVSGLTMMQFNPVTRRYGQTNIATLTTDGAGMSGVVSHNFAVAGFLDTTDGKVTGFTADCVAGTYADSMVTCAECPDGTYSEDGARRCSVCAPGFEPTSDKAGCTSLAIAPTYHVPAGSVAGSVHFGTSVAVHDNLVLTGSEDGSAASLFARWQGSWVEIKQFWFAGSNPVRDVAMDDRWLVLALDGAGIYVYTNRLRSYLLETNLEPTESFSVVEVSGDRIVATYGDPASFGAVFSYAAGSWTKTAFTHTGSIAVNDEFFAVGQSGTIRVYSYPGDCDFSTETDCYINIAASDSESLALLDDGTLFATQPSSDEIEVFLRTSSASDPAWHLSQVVSCPAGDVASIAAAGNSTVVVGVPAASVMAPLFHDGLAWSFSGVTINGVASSECGHSVAATEKLLVCGAPALGTASLSSRVSVASQYCGAGQYTASWYECASCPADQVSHDLYCAPCRAGLVYWPDGTCSPFGLDVQVRTGAELGLSSSATLGNAVAVSTDANLFAASDMIGRSLALARFNPYSLLWEPAATFPDVLTLNGRATRIAIGEEYIVVGDPNYSGNTGRVCVIQRSGHIFQDPEFIAPPGSETYFGWQVDLSGTTLYATAIASSDTDRQLYTLDLTTSPDNYAEVAIDAYGHNFAVYGDMIVMTSQVGAVRIYPDFWSAPFTFVEPILKPSTEVTSIVINHEFILVGAPSDSGVGNSLSVGGVFMYSNDEAAAFPLLQVLVEEGLDAVAQAAGFGNSVYFLSDDVIGVGEPFAAITSWFIRQDGVWIDAFKSYPYSYDATAASGGACVIGSPGTDSVMLTFYKCPAGQYPDTVHTCAACEAGTVSQENSLVCHACPEGTSPNDAQTACIEDYSGERVDVDGYNHPQNPNHALAGDVNEGLAAFRYMADASGSAVRLFEYSTDWGMIGTLTDGVDYRFGQAIVVTDQQVVVRTLRGFIGAFIAYDRVTLEPTQLVTPPDDGHDASDQFARSMARLRNDLIAVPDRNLAYAGSLSLAGGVYLYALVDGTWELHQALFQPTPTPSAKFGRVIDAVGDTIAIASNDAVFVYRLSLETAGQYSLLSPADFTGTVRDVAVSTDEASVVIAYQDDSSTSTVYSELVLATGDLFVIHAAAGSSRSTLAMAKDVLFISDFYTSLVTMVHRLGPGFWAAAGILTIPDSVADEKMGVDLLMTDFGLVVLGGSDAVIFAPYNCDSDEVVTAWSACGAIPSGAIAYSNSYHTCPNGSYALEATVCLPCDSGTYQPNKSATACESAPAGSFVPADGYPHTAAIECPLATAQAGSGATYCSRSYEIQTITGSELFGASVALDGPELLVGSPSDGAIFVYSDDSAVWTPAGSISPLVAVPNNQFAATMVIRDDWLAVGAPDTCAVSGCSEVGRVYMFSRTAGVFTEHSVLEGANSGPGFEFGAAIALEGTLLAVLAPGSTEFTNTGTVVLFELSADTWVEHAHIDQTVFSLSASSLFIGSTHDPVNVFISLGAIALRCAYTPDLSDATCTIAPEFSGFSAAATDILTGVVATANSERPTGDFNQVTDAGTVRVYTTQFHTLDIGPVQGQQFGQAIAVSGTLVGATDVMGGVHLFELNDNGSYSLYADVYLTDTGYAPVDGFGAALAITPLNLAAGSSLDGVGTVHVVSMVCPAGQYATSWHTCADCAAGTYTAIAGQRQCLPAPLGTSSAGGQATPTPCDGGHYTIGTGASSCSTCAFGTTNDADGAAHTTCLAEVDDSESTVTVTSRTDISGVTIDGIAATVLGTNPITLVPVLPSPDGVIAPGNYTLEIQFDDSTTESTTLTIPADFETPDTTLTLSGTTMTAAMESAVCPSNLDFSGMGTRPLTGVDTSGPSTCLATTTVNAAMIRYHFSPTVTRLDNGTYCASIEGAAISSVGSFSIVVDGTAHPVRLVDGSICTFDDADDAAADLTTAYIYSETRSVSAMFDDEEIVSDSEIINTVDALYAIIPGIGAVLLILLCCMAGVCIVGSLGLFLTGEAISVFILQKRQTGDDEEHEPTSIVTPAPMKLKPTSPLPPLPMLPGATPLAKPMGPGLHVPAGAKPVLPSIKPPMSGTPIALSGAGHKLGLPALSTPGGLPKPPPSLGKSGLPVLPPMNGMPRPGAKLMLSPMNLPGIKPPGLNKDE</sequence>
<accession>A0A8J6BAH3</accession>
<evidence type="ECO:0000256" key="3">
    <source>
        <dbReference type="SAM" id="Phobius"/>
    </source>
</evidence>
<dbReference type="SUPFAM" id="SSF50998">
    <property type="entry name" value="Quinoprotein alcohol dehydrogenase-like"/>
    <property type="match status" value="1"/>
</dbReference>
<dbReference type="Gene3D" id="2.10.50.10">
    <property type="entry name" value="Tumor Necrosis Factor Receptor, subunit A, domain 2"/>
    <property type="match status" value="1"/>
</dbReference>
<feature type="region of interest" description="Disordered" evidence="2">
    <location>
        <begin position="5019"/>
        <end position="5039"/>
    </location>
</feature>
<feature type="signal peptide" evidence="4">
    <location>
        <begin position="1"/>
        <end position="22"/>
    </location>
</feature>